<dbReference type="NCBIfam" id="NF033554">
    <property type="entry name" value="floc_PepA"/>
    <property type="match status" value="1"/>
</dbReference>
<feature type="signal peptide" evidence="1">
    <location>
        <begin position="1"/>
        <end position="25"/>
    </location>
</feature>
<dbReference type="InterPro" id="IPR013424">
    <property type="entry name" value="Ice-binding_C"/>
</dbReference>
<accession>A0ABS7SJY1</accession>
<evidence type="ECO:0000313" key="4">
    <source>
        <dbReference type="Proteomes" id="UP000809349"/>
    </source>
</evidence>
<dbReference type="RefSeq" id="WP_223465102.1">
    <property type="nucleotide sequence ID" value="NZ_JAFBIL020000001.1"/>
</dbReference>
<proteinExistence type="predicted"/>
<evidence type="ECO:0000259" key="2">
    <source>
        <dbReference type="Pfam" id="PF07589"/>
    </source>
</evidence>
<dbReference type="Pfam" id="PF07589">
    <property type="entry name" value="PEP-CTERM"/>
    <property type="match status" value="1"/>
</dbReference>
<gene>
    <name evidence="3" type="primary">pepA</name>
    <name evidence="3" type="ORF">I4X03_002470</name>
</gene>
<dbReference type="NCBIfam" id="TIGR02595">
    <property type="entry name" value="PEP_CTERM"/>
    <property type="match status" value="1"/>
</dbReference>
<organism evidence="3 4">
    <name type="scientific">Massilia soli</name>
    <dbReference type="NCBI Taxonomy" id="2792854"/>
    <lineage>
        <taxon>Bacteria</taxon>
        <taxon>Pseudomonadati</taxon>
        <taxon>Pseudomonadota</taxon>
        <taxon>Betaproteobacteria</taxon>
        <taxon>Burkholderiales</taxon>
        <taxon>Oxalobacteraceae</taxon>
        <taxon>Telluria group</taxon>
        <taxon>Massilia</taxon>
    </lineage>
</organism>
<keyword evidence="4" id="KW-1185">Reference proteome</keyword>
<evidence type="ECO:0000256" key="1">
    <source>
        <dbReference type="SAM" id="SignalP"/>
    </source>
</evidence>
<protein>
    <submittedName>
        <fullName evidence="3">Flocculation-associated PEP-CTERM protein PepA</fullName>
    </submittedName>
</protein>
<comment type="caution">
    <text evidence="3">The sequence shown here is derived from an EMBL/GenBank/DDBJ whole genome shotgun (WGS) entry which is preliminary data.</text>
</comment>
<evidence type="ECO:0000313" key="3">
    <source>
        <dbReference type="EMBL" id="MBZ2206120.1"/>
    </source>
</evidence>
<feature type="chain" id="PRO_5047331083" evidence="1">
    <location>
        <begin position="26"/>
        <end position="285"/>
    </location>
</feature>
<name>A0ABS7SJY1_9BURK</name>
<sequence>MIKFNKIGKLVAGAVLAMSSSVALADHVPGIAFNEKSFTINPSAIGEAGCGGGTCTATFLDFSYKAEVDQVQTGAATASFNETGGGYFGTFRTSLGGPVVGGTGLNNNYSMYFVFSAAGNTALSGSTIDGTFTSFNYTMYVDRNMDTIISDAQAGGADQSIAVSGGNADDVAVLTGSLREGGFHIAQGLANGDFNVIATAFAMNGFFGGEAFASGQAYTDINGVNSIIRGIPQGNPFANTTDITIDGSGNTSFEPIEGEVPEPGSLALFGLALAGVAFARRNKKA</sequence>
<keyword evidence="1" id="KW-0732">Signal</keyword>
<dbReference type="Proteomes" id="UP000809349">
    <property type="component" value="Unassembled WGS sequence"/>
</dbReference>
<feature type="domain" description="Ice-binding protein C-terminal" evidence="2">
    <location>
        <begin position="260"/>
        <end position="281"/>
    </location>
</feature>
<reference evidence="3 4" key="1">
    <citation type="submission" date="2021-08" db="EMBL/GenBank/DDBJ databases">
        <title>Massilia sp. R798.</title>
        <authorList>
            <person name="Baek J.H."/>
            <person name="Jung H.S."/>
            <person name="Kim K.R."/>
            <person name="Jeon C.O."/>
        </authorList>
    </citation>
    <scope>NUCLEOTIDE SEQUENCE [LARGE SCALE GENOMIC DNA]</scope>
    <source>
        <strain evidence="3 4">R798</strain>
    </source>
</reference>
<dbReference type="EMBL" id="JAFBIL020000001">
    <property type="protein sequence ID" value="MBZ2206120.1"/>
    <property type="molecule type" value="Genomic_DNA"/>
</dbReference>